<gene>
    <name evidence="2" type="primary">AVEN_133448_1</name>
    <name evidence="2" type="ORF">CDAR_539521</name>
</gene>
<dbReference type="SUPFAM" id="SSF50156">
    <property type="entry name" value="PDZ domain-like"/>
    <property type="match status" value="1"/>
</dbReference>
<organism evidence="2 3">
    <name type="scientific">Caerostris darwini</name>
    <dbReference type="NCBI Taxonomy" id="1538125"/>
    <lineage>
        <taxon>Eukaryota</taxon>
        <taxon>Metazoa</taxon>
        <taxon>Ecdysozoa</taxon>
        <taxon>Arthropoda</taxon>
        <taxon>Chelicerata</taxon>
        <taxon>Arachnida</taxon>
        <taxon>Araneae</taxon>
        <taxon>Araneomorphae</taxon>
        <taxon>Entelegynae</taxon>
        <taxon>Araneoidea</taxon>
        <taxon>Araneidae</taxon>
        <taxon>Caerostris</taxon>
    </lineage>
</organism>
<dbReference type="AlphaFoldDB" id="A0AAV4MZ16"/>
<accession>A0AAV4MZ16</accession>
<dbReference type="Gene3D" id="2.30.42.10">
    <property type="match status" value="1"/>
</dbReference>
<reference evidence="2 3" key="1">
    <citation type="submission" date="2021-06" db="EMBL/GenBank/DDBJ databases">
        <title>Caerostris darwini draft genome.</title>
        <authorList>
            <person name="Kono N."/>
            <person name="Arakawa K."/>
        </authorList>
    </citation>
    <scope>NUCLEOTIDE SEQUENCE [LARGE SCALE GENOMIC DNA]</scope>
</reference>
<dbReference type="EMBL" id="BPLQ01000978">
    <property type="protein sequence ID" value="GIX76955.1"/>
    <property type="molecule type" value="Genomic_DNA"/>
</dbReference>
<keyword evidence="3" id="KW-1185">Reference proteome</keyword>
<protein>
    <submittedName>
        <fullName evidence="2">PDZ domain-containing protein</fullName>
    </submittedName>
</protein>
<evidence type="ECO:0000313" key="2">
    <source>
        <dbReference type="EMBL" id="GIX76955.1"/>
    </source>
</evidence>
<dbReference type="PROSITE" id="PS50106">
    <property type="entry name" value="PDZ"/>
    <property type="match status" value="1"/>
</dbReference>
<name>A0AAV4MZ16_9ARAC</name>
<comment type="caution">
    <text evidence="2">The sequence shown here is derived from an EMBL/GenBank/DDBJ whole genome shotgun (WGS) entry which is preliminary data.</text>
</comment>
<evidence type="ECO:0000259" key="1">
    <source>
        <dbReference type="PROSITE" id="PS50106"/>
    </source>
</evidence>
<dbReference type="InterPro" id="IPR001478">
    <property type="entry name" value="PDZ"/>
</dbReference>
<dbReference type="InterPro" id="IPR036034">
    <property type="entry name" value="PDZ_sf"/>
</dbReference>
<dbReference type="Proteomes" id="UP001054837">
    <property type="component" value="Unassembled WGS sequence"/>
</dbReference>
<proteinExistence type="predicted"/>
<sequence length="143" mass="15893">MDWGFHLALDHEKQMVIDKVEDGTMCSFYMSPGDAVLKVAGRSAKAMSVEKAQHLIQQAGNAVEIIIKKFTETSTRNPHVSQTLTLTLSHEATHTQRRCAGIGSDPTANLLISRHILFRDASTEKRGKVSNNSTAVFLHWVNY</sequence>
<feature type="domain" description="PDZ" evidence="1">
    <location>
        <begin position="1"/>
        <end position="71"/>
    </location>
</feature>
<evidence type="ECO:0000313" key="3">
    <source>
        <dbReference type="Proteomes" id="UP001054837"/>
    </source>
</evidence>